<dbReference type="EMBL" id="RWGY01000051">
    <property type="protein sequence ID" value="TVU04728.1"/>
    <property type="molecule type" value="Genomic_DNA"/>
</dbReference>
<evidence type="ECO:0000256" key="3">
    <source>
        <dbReference type="ARBA" id="ARBA00022704"/>
    </source>
</evidence>
<dbReference type="OrthoDB" id="2016588at2759"/>
<dbReference type="SMART" id="SM00043">
    <property type="entry name" value="CY"/>
    <property type="match status" value="1"/>
</dbReference>
<dbReference type="PANTHER" id="PTHR47116">
    <property type="entry name" value="PHLOEM FILAMENT PROTEIN"/>
    <property type="match status" value="1"/>
</dbReference>
<evidence type="ECO:0000256" key="2">
    <source>
        <dbReference type="ARBA" id="ARBA00022690"/>
    </source>
</evidence>
<feature type="domain" description="Cystatin" evidence="5">
    <location>
        <begin position="29"/>
        <end position="119"/>
    </location>
</feature>
<keyword evidence="7" id="KW-1185">Reference proteome</keyword>
<dbReference type="InterPro" id="IPR000010">
    <property type="entry name" value="Cystatin_dom"/>
</dbReference>
<keyword evidence="2" id="KW-0646">Protease inhibitor</keyword>
<sequence length="164" mass="18627">MRTVLLFIVVALVSYVVVAPATAIPAPPLVPAGAFSPIQNVNDPHIVDLGRWAVAQHNKQTNSGLTFNSVVGGEQQVVAGMRYHLFIDASNPNGRVAKRYVYPDLLDYSDGEVDEDNDYFYEDVRSVCGFDVYSYKERLWFYPRTRELSSDEMDWRRLEEIGYI</sequence>
<reference evidence="6 7" key="1">
    <citation type="journal article" date="2019" name="Sci. Rep.">
        <title>A high-quality genome of Eragrostis curvula grass provides insights into Poaceae evolution and supports new strategies to enhance forage quality.</title>
        <authorList>
            <person name="Carballo J."/>
            <person name="Santos B.A.C.M."/>
            <person name="Zappacosta D."/>
            <person name="Garbus I."/>
            <person name="Selva J.P."/>
            <person name="Gallo C.A."/>
            <person name="Diaz A."/>
            <person name="Albertini E."/>
            <person name="Caccamo M."/>
            <person name="Echenique V."/>
        </authorList>
    </citation>
    <scope>NUCLEOTIDE SEQUENCE [LARGE SCALE GENOMIC DNA]</scope>
    <source>
        <strain evidence="7">cv. Victoria</strain>
        <tissue evidence="6">Leaf</tissue>
    </source>
</reference>
<comment type="caution">
    <text evidence="6">The sequence shown here is derived from an EMBL/GenBank/DDBJ whole genome shotgun (WGS) entry which is preliminary data.</text>
</comment>
<feature type="chain" id="PRO_5023844753" description="Cystatin domain-containing protein" evidence="4">
    <location>
        <begin position="24"/>
        <end position="164"/>
    </location>
</feature>
<gene>
    <name evidence="6" type="ORF">EJB05_47859</name>
</gene>
<dbReference type="Pfam" id="PF16845">
    <property type="entry name" value="SQAPI"/>
    <property type="match status" value="1"/>
</dbReference>
<evidence type="ECO:0000256" key="1">
    <source>
        <dbReference type="ARBA" id="ARBA00007233"/>
    </source>
</evidence>
<feature type="signal peptide" evidence="4">
    <location>
        <begin position="1"/>
        <end position="23"/>
    </location>
</feature>
<dbReference type="InterPro" id="IPR046350">
    <property type="entry name" value="Cystatin_sf"/>
</dbReference>
<accession>A0A5J9T0B9</accession>
<dbReference type="InterPro" id="IPR027214">
    <property type="entry name" value="Cystatin"/>
</dbReference>
<dbReference type="Gramene" id="TVU04728">
    <property type="protein sequence ID" value="TVU04728"/>
    <property type="gene ID" value="EJB05_47859"/>
</dbReference>
<dbReference type="Gene3D" id="3.10.450.10">
    <property type="match status" value="1"/>
</dbReference>
<evidence type="ECO:0000256" key="4">
    <source>
        <dbReference type="SAM" id="SignalP"/>
    </source>
</evidence>
<organism evidence="6 7">
    <name type="scientific">Eragrostis curvula</name>
    <name type="common">weeping love grass</name>
    <dbReference type="NCBI Taxonomy" id="38414"/>
    <lineage>
        <taxon>Eukaryota</taxon>
        <taxon>Viridiplantae</taxon>
        <taxon>Streptophyta</taxon>
        <taxon>Embryophyta</taxon>
        <taxon>Tracheophyta</taxon>
        <taxon>Spermatophyta</taxon>
        <taxon>Magnoliopsida</taxon>
        <taxon>Liliopsida</taxon>
        <taxon>Poales</taxon>
        <taxon>Poaceae</taxon>
        <taxon>PACMAD clade</taxon>
        <taxon>Chloridoideae</taxon>
        <taxon>Eragrostideae</taxon>
        <taxon>Eragrostidinae</taxon>
        <taxon>Eragrostis</taxon>
    </lineage>
</organism>
<keyword evidence="4" id="KW-0732">Signal</keyword>
<proteinExistence type="inferred from homology"/>
<dbReference type="GO" id="GO:0004869">
    <property type="term" value="F:cysteine-type endopeptidase inhibitor activity"/>
    <property type="evidence" value="ECO:0007669"/>
    <property type="project" value="UniProtKB-KW"/>
</dbReference>
<evidence type="ECO:0000313" key="6">
    <source>
        <dbReference type="EMBL" id="TVU04728.1"/>
    </source>
</evidence>
<dbReference type="AlphaFoldDB" id="A0A5J9T0B9"/>
<evidence type="ECO:0000259" key="5">
    <source>
        <dbReference type="SMART" id="SM00043"/>
    </source>
</evidence>
<feature type="non-terminal residue" evidence="6">
    <location>
        <position position="1"/>
    </location>
</feature>
<dbReference type="Proteomes" id="UP000324897">
    <property type="component" value="Unassembled WGS sequence"/>
</dbReference>
<comment type="similarity">
    <text evidence="1">Belongs to the cystatin family. Phytocystatin subfamily.</text>
</comment>
<dbReference type="CDD" id="cd00042">
    <property type="entry name" value="CY"/>
    <property type="match status" value="1"/>
</dbReference>
<keyword evidence="3" id="KW-0789">Thiol protease inhibitor</keyword>
<dbReference type="SUPFAM" id="SSF54403">
    <property type="entry name" value="Cystatin/monellin"/>
    <property type="match status" value="1"/>
</dbReference>
<name>A0A5J9T0B9_9POAL</name>
<evidence type="ECO:0000313" key="7">
    <source>
        <dbReference type="Proteomes" id="UP000324897"/>
    </source>
</evidence>
<protein>
    <recommendedName>
        <fullName evidence="5">Cystatin domain-containing protein</fullName>
    </recommendedName>
</protein>